<dbReference type="EMBL" id="PDUG01000001">
    <property type="protein sequence ID" value="PIC50101.1"/>
    <property type="molecule type" value="Genomic_DNA"/>
</dbReference>
<evidence type="ECO:0000313" key="2">
    <source>
        <dbReference type="Proteomes" id="UP000230233"/>
    </source>
</evidence>
<proteinExistence type="predicted"/>
<keyword evidence="2" id="KW-1185">Reference proteome</keyword>
<dbReference type="Proteomes" id="UP000230233">
    <property type="component" value="Chromosome I"/>
</dbReference>
<evidence type="ECO:0000313" key="1">
    <source>
        <dbReference type="EMBL" id="PIC50101.1"/>
    </source>
</evidence>
<dbReference type="OrthoDB" id="5834512at2759"/>
<name>A0A2G5VEJ6_9PELO</name>
<sequence>MATSTPIQRLEFAEKICNRDLRGYVLYSKESAWIWVGESKIESIGLAHYPNFTMLVDGENTQREFIKSTTLRLTKMSRFTQVFFTTDIECEEGLFWKALNDNILAKLTALNSE</sequence>
<comment type="caution">
    <text evidence="1">The sequence shown here is derived from an EMBL/GenBank/DDBJ whole genome shotgun (WGS) entry which is preliminary data.</text>
</comment>
<accession>A0A2G5VEJ6</accession>
<reference evidence="2" key="1">
    <citation type="submission" date="2017-10" db="EMBL/GenBank/DDBJ databases">
        <title>Rapid genome shrinkage in a self-fertile nematode reveals novel sperm competition proteins.</title>
        <authorList>
            <person name="Yin D."/>
            <person name="Schwarz E.M."/>
            <person name="Thomas C.G."/>
            <person name="Felde R.L."/>
            <person name="Korf I.F."/>
            <person name="Cutter A.D."/>
            <person name="Schartner C.M."/>
            <person name="Ralston E.J."/>
            <person name="Meyer B.J."/>
            <person name="Haag E.S."/>
        </authorList>
    </citation>
    <scope>NUCLEOTIDE SEQUENCE [LARGE SCALE GENOMIC DNA]</scope>
    <source>
        <strain evidence="2">JU1422</strain>
    </source>
</reference>
<protein>
    <submittedName>
        <fullName evidence="1">Uncharacterized protein</fullName>
    </submittedName>
</protein>
<gene>
    <name evidence="1" type="primary">Cni-F08B6.1</name>
    <name evidence="1" type="synonym">Cnig_chr_I.g1138</name>
    <name evidence="1" type="ORF">B9Z55_001138</name>
</gene>
<dbReference type="AlphaFoldDB" id="A0A2G5VEJ6"/>
<organism evidence="1 2">
    <name type="scientific">Caenorhabditis nigoni</name>
    <dbReference type="NCBI Taxonomy" id="1611254"/>
    <lineage>
        <taxon>Eukaryota</taxon>
        <taxon>Metazoa</taxon>
        <taxon>Ecdysozoa</taxon>
        <taxon>Nematoda</taxon>
        <taxon>Chromadorea</taxon>
        <taxon>Rhabditida</taxon>
        <taxon>Rhabditina</taxon>
        <taxon>Rhabditomorpha</taxon>
        <taxon>Rhabditoidea</taxon>
        <taxon>Rhabditidae</taxon>
        <taxon>Peloderinae</taxon>
        <taxon>Caenorhabditis</taxon>
    </lineage>
</organism>